<dbReference type="SUPFAM" id="SSF53850">
    <property type="entry name" value="Periplasmic binding protein-like II"/>
    <property type="match status" value="1"/>
</dbReference>
<name>I7LBG1_9CORY</name>
<dbReference type="eggNOG" id="COG1840">
    <property type="taxonomic scope" value="Bacteria"/>
</dbReference>
<gene>
    <name evidence="3" type="ORF">BN46_0336</name>
    <name evidence="4" type="ORF">HMPREF9719_00163</name>
</gene>
<dbReference type="Pfam" id="PF13343">
    <property type="entry name" value="SBP_bac_6"/>
    <property type="match status" value="1"/>
</dbReference>
<dbReference type="Gene3D" id="3.40.190.10">
    <property type="entry name" value="Periplasmic binding protein-like II"/>
    <property type="match status" value="2"/>
</dbReference>
<dbReference type="GO" id="GO:0030288">
    <property type="term" value="C:outer membrane-bounded periplasmic space"/>
    <property type="evidence" value="ECO:0007669"/>
    <property type="project" value="TreeGrafter"/>
</dbReference>
<keyword evidence="5" id="KW-1185">Reference proteome</keyword>
<dbReference type="PATRIC" id="fig|883169.3.peg.156"/>
<dbReference type="PANTHER" id="PTHR30006:SF2">
    <property type="entry name" value="ABC TRANSPORTER SUBSTRATE-BINDING PROTEIN"/>
    <property type="match status" value="1"/>
</dbReference>
<evidence type="ECO:0000313" key="3">
    <source>
        <dbReference type="EMBL" id="CCI83084.1"/>
    </source>
</evidence>
<organism evidence="3 6">
    <name type="scientific">Corynebacterium otitidis ATCC 51513</name>
    <dbReference type="NCBI Taxonomy" id="883169"/>
    <lineage>
        <taxon>Bacteria</taxon>
        <taxon>Bacillati</taxon>
        <taxon>Actinomycetota</taxon>
        <taxon>Actinomycetes</taxon>
        <taxon>Mycobacteriales</taxon>
        <taxon>Corynebacteriaceae</taxon>
        <taxon>Corynebacterium</taxon>
    </lineage>
</organism>
<dbReference type="AlphaFoldDB" id="I7LBG1"/>
<evidence type="ECO:0000313" key="6">
    <source>
        <dbReference type="Proteomes" id="UP000011016"/>
    </source>
</evidence>
<reference evidence="4 5" key="2">
    <citation type="submission" date="2012-08" db="EMBL/GenBank/DDBJ databases">
        <title>The Genome Sequence of Turicella otitidis ATCC 51513.</title>
        <authorList>
            <consortium name="The Broad Institute Genome Sequencing Platform"/>
            <person name="Earl A."/>
            <person name="Ward D."/>
            <person name="Feldgarden M."/>
            <person name="Gevers D."/>
            <person name="Huys G."/>
            <person name="Walker B."/>
            <person name="Young S.K."/>
            <person name="Zeng Q."/>
            <person name="Gargeya S."/>
            <person name="Fitzgerald M."/>
            <person name="Haas B."/>
            <person name="Abouelleil A."/>
            <person name="Alvarado L."/>
            <person name="Arachchi H.M."/>
            <person name="Berlin A.M."/>
            <person name="Chapman S.B."/>
            <person name="Goldberg J."/>
            <person name="Griggs A."/>
            <person name="Gujja S."/>
            <person name="Hansen M."/>
            <person name="Howarth C."/>
            <person name="Imamovic A."/>
            <person name="Larimer J."/>
            <person name="McCowen C."/>
            <person name="Montmayeur A."/>
            <person name="Murphy C."/>
            <person name="Neiman D."/>
            <person name="Pearson M."/>
            <person name="Priest M."/>
            <person name="Roberts A."/>
            <person name="Saif S."/>
            <person name="Shea T."/>
            <person name="Sisk P."/>
            <person name="Sykes S."/>
            <person name="Wortman J."/>
            <person name="Nusbaum C."/>
            <person name="Birren B."/>
        </authorList>
    </citation>
    <scope>NUCLEOTIDE SEQUENCE [LARGE SCALE GENOMIC DNA]</scope>
    <source>
        <strain evidence="4 5">ATCC 51513</strain>
    </source>
</reference>
<dbReference type="OrthoDB" id="366726at2"/>
<evidence type="ECO:0000256" key="1">
    <source>
        <dbReference type="ARBA" id="ARBA00022729"/>
    </source>
</evidence>
<dbReference type="RefSeq" id="WP_004600053.1">
    <property type="nucleotide sequence ID" value="NZ_HF541865.1"/>
</dbReference>
<accession>I7LBG1</accession>
<dbReference type="GO" id="GO:0015888">
    <property type="term" value="P:thiamine transport"/>
    <property type="evidence" value="ECO:0007669"/>
    <property type="project" value="TreeGrafter"/>
</dbReference>
<dbReference type="HOGENOM" id="CLU_026974_3_0_11"/>
<evidence type="ECO:0000313" key="5">
    <source>
        <dbReference type="Proteomes" id="UP000006078"/>
    </source>
</evidence>
<dbReference type="PROSITE" id="PS51257">
    <property type="entry name" value="PROKAR_LIPOPROTEIN"/>
    <property type="match status" value="1"/>
</dbReference>
<feature type="chain" id="PRO_5044182137" evidence="2">
    <location>
        <begin position="25"/>
        <end position="379"/>
    </location>
</feature>
<protein>
    <submittedName>
        <fullName evidence="3">Extracellular solute-binding protein</fullName>
    </submittedName>
</protein>
<sequence>MTKTRAIASVAVAASAALSLTACGGGAESEESAHWRQATTLEEGGGMDALIEAAQAEGEFNSMGLYEDWANYGEVLQAFSEKYGIDINNDVSAGSSQDLINAVQSRQGQDNSLDYLDTGMSFAAQAEEDGLLATYTPQGAENIDADMRSENDTWHNHLGGNIAIGCDATQVEKCPESFEDLLDEEYRDKVAIPGDPTTGESSFMVVYAAALANGGSLDDIQPGIDFFGELAEKGNLVPVEGSEGTIETNETPILINWDYLLAPMVDNLAGSGVDLQIIPPEEGTVSSYYAASINEDAPHPAVARLFLEFLFSDEGQNLLLKGFVQPVRLQEMIDEGTADEEAVDNLPEGALEDAPQPNLKQRAAQHQVLQDGWVEAVGR</sequence>
<dbReference type="GO" id="GO:0030975">
    <property type="term" value="F:thiamine binding"/>
    <property type="evidence" value="ECO:0007669"/>
    <property type="project" value="TreeGrafter"/>
</dbReference>
<evidence type="ECO:0000313" key="4">
    <source>
        <dbReference type="EMBL" id="EJZ82919.1"/>
    </source>
</evidence>
<dbReference type="Proteomes" id="UP000006078">
    <property type="component" value="Unassembled WGS sequence"/>
</dbReference>
<feature type="signal peptide" evidence="2">
    <location>
        <begin position="1"/>
        <end position="24"/>
    </location>
</feature>
<evidence type="ECO:0000256" key="2">
    <source>
        <dbReference type="SAM" id="SignalP"/>
    </source>
</evidence>
<dbReference type="EMBL" id="CAJZ01000047">
    <property type="protein sequence ID" value="CCI83084.1"/>
    <property type="molecule type" value="Genomic_DNA"/>
</dbReference>
<dbReference type="EMBL" id="AHAE01000007">
    <property type="protein sequence ID" value="EJZ82919.1"/>
    <property type="molecule type" value="Genomic_DNA"/>
</dbReference>
<keyword evidence="1 2" id="KW-0732">Signal</keyword>
<proteinExistence type="predicted"/>
<dbReference type="Proteomes" id="UP000011016">
    <property type="component" value="Unassembled WGS sequence"/>
</dbReference>
<dbReference type="PANTHER" id="PTHR30006">
    <property type="entry name" value="THIAMINE-BINDING PERIPLASMIC PROTEIN-RELATED"/>
    <property type="match status" value="1"/>
</dbReference>
<dbReference type="GO" id="GO:0030976">
    <property type="term" value="F:thiamine pyrophosphate binding"/>
    <property type="evidence" value="ECO:0007669"/>
    <property type="project" value="TreeGrafter"/>
</dbReference>
<comment type="caution">
    <text evidence="3">The sequence shown here is derived from an EMBL/GenBank/DDBJ whole genome shotgun (WGS) entry which is preliminary data.</text>
</comment>
<dbReference type="STRING" id="29321.AAV33_01895"/>
<reference evidence="3 6" key="1">
    <citation type="journal article" date="2012" name="J. Bacteriol.">
        <title>Draft Genome Sequence of Turicella otitidis ATCC 51513, Isolated from Middle Ear Fluid from a Child with Otitis Media.</title>
        <authorList>
            <person name="Brinkrolf K."/>
            <person name="Schneider J."/>
            <person name="Knecht M."/>
            <person name="Ruckert C."/>
            <person name="Tauch A."/>
        </authorList>
    </citation>
    <scope>NUCLEOTIDE SEQUENCE [LARGE SCALE GENOMIC DNA]</scope>
    <source>
        <strain evidence="3 6">ATCC 51513</strain>
    </source>
</reference>